<evidence type="ECO:0000256" key="2">
    <source>
        <dbReference type="ARBA" id="ARBA00023125"/>
    </source>
</evidence>
<dbReference type="SUPFAM" id="SSF46689">
    <property type="entry name" value="Homeodomain-like"/>
    <property type="match status" value="1"/>
</dbReference>
<evidence type="ECO:0000256" key="3">
    <source>
        <dbReference type="ARBA" id="ARBA00023163"/>
    </source>
</evidence>
<dbReference type="InterPro" id="IPR001647">
    <property type="entry name" value="HTH_TetR"/>
</dbReference>
<protein>
    <submittedName>
        <fullName evidence="6">TetR family transcriptional regulator</fullName>
    </submittedName>
</protein>
<dbReference type="PANTHER" id="PTHR30055">
    <property type="entry name" value="HTH-TYPE TRANSCRIPTIONAL REGULATOR RUTR"/>
    <property type="match status" value="1"/>
</dbReference>
<dbReference type="InterPro" id="IPR050109">
    <property type="entry name" value="HTH-type_TetR-like_transc_reg"/>
</dbReference>
<dbReference type="InterPro" id="IPR036271">
    <property type="entry name" value="Tet_transcr_reg_TetR-rel_C_sf"/>
</dbReference>
<dbReference type="GO" id="GO:0000976">
    <property type="term" value="F:transcription cis-regulatory region binding"/>
    <property type="evidence" value="ECO:0007669"/>
    <property type="project" value="TreeGrafter"/>
</dbReference>
<dbReference type="InterPro" id="IPR009057">
    <property type="entry name" value="Homeodomain-like_sf"/>
</dbReference>
<keyword evidence="2 4" id="KW-0238">DNA-binding</keyword>
<evidence type="ECO:0000259" key="5">
    <source>
        <dbReference type="PROSITE" id="PS50977"/>
    </source>
</evidence>
<gene>
    <name evidence="6" type="ORF">MAAFP003_3515</name>
</gene>
<dbReference type="Gene3D" id="1.10.357.10">
    <property type="entry name" value="Tetracycline Repressor, domain 2"/>
    <property type="match status" value="1"/>
</dbReference>
<feature type="DNA-binding region" description="H-T-H motif" evidence="4">
    <location>
        <begin position="37"/>
        <end position="56"/>
    </location>
</feature>
<dbReference type="Gene3D" id="1.10.10.60">
    <property type="entry name" value="Homeodomain-like"/>
    <property type="match status" value="1"/>
</dbReference>
<dbReference type="AlphaFoldDB" id="A0A2K4YDH8"/>
<organism evidence="6 7">
    <name type="scientific">Mycobacterium ahvazicum</name>
    <dbReference type="NCBI Taxonomy" id="1964395"/>
    <lineage>
        <taxon>Bacteria</taxon>
        <taxon>Bacillati</taxon>
        <taxon>Actinomycetota</taxon>
        <taxon>Actinomycetes</taxon>
        <taxon>Mycobacteriales</taxon>
        <taxon>Mycobacteriaceae</taxon>
        <taxon>Mycobacterium</taxon>
        <taxon>Mycobacterium simiae complex</taxon>
    </lineage>
</organism>
<dbReference type="Pfam" id="PF16859">
    <property type="entry name" value="TetR_C_11"/>
    <property type="match status" value="1"/>
</dbReference>
<accession>A0A2K4YDH8</accession>
<dbReference type="Pfam" id="PF00440">
    <property type="entry name" value="TetR_N"/>
    <property type="match status" value="1"/>
</dbReference>
<keyword evidence="7" id="KW-1185">Reference proteome</keyword>
<keyword evidence="1" id="KW-0805">Transcription regulation</keyword>
<reference evidence="6" key="1">
    <citation type="submission" date="2018-01" db="EMBL/GenBank/DDBJ databases">
        <authorList>
            <consortium name="Urmite Genomes"/>
        </authorList>
    </citation>
    <scope>NUCLEOTIDE SEQUENCE [LARGE SCALE GENOMIC DNA]</scope>
    <source>
        <strain evidence="6">AFP003</strain>
    </source>
</reference>
<keyword evidence="3" id="KW-0804">Transcription</keyword>
<dbReference type="SUPFAM" id="SSF48498">
    <property type="entry name" value="Tetracyclin repressor-like, C-terminal domain"/>
    <property type="match status" value="1"/>
</dbReference>
<dbReference type="GO" id="GO:0003700">
    <property type="term" value="F:DNA-binding transcription factor activity"/>
    <property type="evidence" value="ECO:0007669"/>
    <property type="project" value="TreeGrafter"/>
</dbReference>
<comment type="caution">
    <text evidence="6">The sequence shown here is derived from an EMBL/GenBank/DDBJ whole genome shotgun (WGS) entry which is preliminary data.</text>
</comment>
<dbReference type="Proteomes" id="UP000236318">
    <property type="component" value="Unassembled WGS sequence"/>
</dbReference>
<evidence type="ECO:0000256" key="1">
    <source>
        <dbReference type="ARBA" id="ARBA00023015"/>
    </source>
</evidence>
<sequence>VEKPTVTGIDKRVERSVEAVLTETYRLLTEGGIGGVSVEEISRRSGVAKTTIYRHWPSRSALLLDACSKLGASRPIPDSGSFEADMATLVRDLAADLRGAQWASILPSIVDAAERDPELARVQAALHEALMSPFVAVTDRAQRRGEISSDRPPKEVVASLVGPLFYRRWFSKEPVDDEFVTRLINAVAGGQ</sequence>
<dbReference type="EMBL" id="FXEG02000003">
    <property type="protein sequence ID" value="SOX54836.1"/>
    <property type="molecule type" value="Genomic_DNA"/>
</dbReference>
<dbReference type="PRINTS" id="PR00455">
    <property type="entry name" value="HTHTETR"/>
</dbReference>
<feature type="non-terminal residue" evidence="6">
    <location>
        <position position="1"/>
    </location>
</feature>
<feature type="domain" description="HTH tetR-type" evidence="5">
    <location>
        <begin position="14"/>
        <end position="74"/>
    </location>
</feature>
<dbReference type="PROSITE" id="PS50977">
    <property type="entry name" value="HTH_TETR_2"/>
    <property type="match status" value="1"/>
</dbReference>
<proteinExistence type="predicted"/>
<evidence type="ECO:0000313" key="7">
    <source>
        <dbReference type="Proteomes" id="UP000236318"/>
    </source>
</evidence>
<name>A0A2K4YDH8_9MYCO</name>
<dbReference type="PANTHER" id="PTHR30055:SF148">
    <property type="entry name" value="TETR-FAMILY TRANSCRIPTIONAL REGULATOR"/>
    <property type="match status" value="1"/>
</dbReference>
<evidence type="ECO:0000256" key="4">
    <source>
        <dbReference type="PROSITE-ProRule" id="PRU00335"/>
    </source>
</evidence>
<dbReference type="InterPro" id="IPR011075">
    <property type="entry name" value="TetR_C"/>
</dbReference>
<evidence type="ECO:0000313" key="6">
    <source>
        <dbReference type="EMBL" id="SOX54836.1"/>
    </source>
</evidence>